<feature type="compositionally biased region" description="Basic residues" evidence="8">
    <location>
        <begin position="95"/>
        <end position="107"/>
    </location>
</feature>
<evidence type="ECO:0000256" key="3">
    <source>
        <dbReference type="ARBA" id="ARBA00047418"/>
    </source>
</evidence>
<comment type="catalytic activity">
    <reaction evidence="6">
        <text>a 5'-end (N(7)-methyl 5'-triphosphoguanosine)-ribonucleoside in snRNA + S-adenosyl-L-methionine = a 5'-end (N(2),N(7)-dimethyl 5'-triphosphoguanosine)-ribonucleoside in snRNA + S-adenosyl-L-homocysteine + H(+)</text>
        <dbReference type="Rhea" id="RHEA:78471"/>
        <dbReference type="Rhea" id="RHEA-COMP:19085"/>
        <dbReference type="Rhea" id="RHEA-COMP:19087"/>
        <dbReference type="ChEBI" id="CHEBI:15378"/>
        <dbReference type="ChEBI" id="CHEBI:57856"/>
        <dbReference type="ChEBI" id="CHEBI:59789"/>
        <dbReference type="ChEBI" id="CHEBI:156461"/>
        <dbReference type="ChEBI" id="CHEBI:172880"/>
    </reaction>
    <physiologicalReaction direction="left-to-right" evidence="6">
        <dbReference type="Rhea" id="RHEA:78472"/>
    </physiologicalReaction>
</comment>
<dbReference type="Pfam" id="PF09445">
    <property type="entry name" value="Methyltransf_15"/>
    <property type="match status" value="1"/>
</dbReference>
<comment type="similarity">
    <text evidence="2">Belongs to the methyltransferase superfamily. Trimethylguanosine synthase family.</text>
</comment>
<evidence type="ECO:0000256" key="1">
    <source>
        <dbReference type="ARBA" id="ARBA00018517"/>
    </source>
</evidence>
<evidence type="ECO:0000256" key="8">
    <source>
        <dbReference type="SAM" id="MobiDB-lite"/>
    </source>
</evidence>
<evidence type="ECO:0000256" key="7">
    <source>
        <dbReference type="ARBA" id="ARBA00049790"/>
    </source>
</evidence>
<protein>
    <recommendedName>
        <fullName evidence="1">Trimethylguanosine synthase</fullName>
    </recommendedName>
    <alternativeName>
        <fullName evidence="7">Cap-specific guanine-N(2) methyltransferase</fullName>
    </alternativeName>
</protein>
<evidence type="ECO:0000256" key="2">
    <source>
        <dbReference type="ARBA" id="ARBA00025783"/>
    </source>
</evidence>
<sequence length="436" mass="48061">MDFSIDESPAARALGSLFKLTEVHLWDDGSTEERESPFLQEPIQKLINGDRDCEENHYAGLKGFYSLPEDVELAKTLNDLGLPLSFNTNKEKKNGRTSGKRKGRRKNNQQTLTEIDDYMQDLTTGSELDSRSPALLRDNSEILDGREILKHGNVADLEGLSNLSLERGDSMTSTACTNACSNEHDYNGEVSDLGCDHSLGHSSGLGNPILDEAESTPCTNEMMATAPCLDGGTSEESCLINEVADCDGKEKLELDSVHLETLMPVDHEAEGQSNNTSLQSLKEFCKGVPPSISKYWCQRYLLFSRFDDGIMMDEEGWFSVTPEPIAKHHAARCGNGAIVDFFTGAGGNAIQFGQRSKHVIAIDIDPKKIDYARHNAAIYGVEDNIDFIKGDSFSLAPALKVERNFLNGKLKAVTAYFLDPSMTWLPEYSMDDVGVH</sequence>
<evidence type="ECO:0000256" key="4">
    <source>
        <dbReference type="ARBA" id="ARBA00048740"/>
    </source>
</evidence>
<organism evidence="9">
    <name type="scientific">Sesamum angustifolium</name>
    <dbReference type="NCBI Taxonomy" id="2727405"/>
    <lineage>
        <taxon>Eukaryota</taxon>
        <taxon>Viridiplantae</taxon>
        <taxon>Streptophyta</taxon>
        <taxon>Embryophyta</taxon>
        <taxon>Tracheophyta</taxon>
        <taxon>Spermatophyta</taxon>
        <taxon>Magnoliopsida</taxon>
        <taxon>eudicotyledons</taxon>
        <taxon>Gunneridae</taxon>
        <taxon>Pentapetalae</taxon>
        <taxon>asterids</taxon>
        <taxon>lamiids</taxon>
        <taxon>Lamiales</taxon>
        <taxon>Pedaliaceae</taxon>
        <taxon>Sesamum</taxon>
    </lineage>
</organism>
<dbReference type="SUPFAM" id="SSF53335">
    <property type="entry name" value="S-adenosyl-L-methionine-dependent methyltransferases"/>
    <property type="match status" value="1"/>
</dbReference>
<comment type="catalytic activity">
    <reaction evidence="5">
        <text>a 5'-end (N(2),N(7)-dimethyl 5'-triphosphoguanosine)-ribonucleoside in snRNA + S-adenosyl-L-methionine = a 5'-end (N(2),N(2),N(7)-trimethyl 5'-triphosphoguanosine)-ribonucleoside in snRNA + S-adenosyl-L-homocysteine + H(+)</text>
        <dbReference type="Rhea" id="RHEA:78479"/>
        <dbReference type="Rhea" id="RHEA-COMP:19087"/>
        <dbReference type="Rhea" id="RHEA-COMP:19089"/>
        <dbReference type="ChEBI" id="CHEBI:15378"/>
        <dbReference type="ChEBI" id="CHEBI:57856"/>
        <dbReference type="ChEBI" id="CHEBI:59789"/>
        <dbReference type="ChEBI" id="CHEBI:167623"/>
        <dbReference type="ChEBI" id="CHEBI:172880"/>
    </reaction>
    <physiologicalReaction direction="left-to-right" evidence="5">
        <dbReference type="Rhea" id="RHEA:78480"/>
    </physiologicalReaction>
</comment>
<dbReference type="AlphaFoldDB" id="A0AAW2L9Q4"/>
<comment type="catalytic activity">
    <reaction evidence="4">
        <text>a 5'-end (N(7)-methyl 5'-triphosphoguanosine)-ribonucleoside in snoRNA + S-adenosyl-L-methionine = a 5'-end (N(2),N(7)-dimethyl 5'-triphosphoguanosine)-ribonucleoside in snoRNA + S-adenosyl-L-homocysteine + H(+)</text>
        <dbReference type="Rhea" id="RHEA:78475"/>
        <dbReference type="Rhea" id="RHEA-COMP:19086"/>
        <dbReference type="Rhea" id="RHEA-COMP:19088"/>
        <dbReference type="ChEBI" id="CHEBI:15378"/>
        <dbReference type="ChEBI" id="CHEBI:57856"/>
        <dbReference type="ChEBI" id="CHEBI:59789"/>
        <dbReference type="ChEBI" id="CHEBI:156461"/>
        <dbReference type="ChEBI" id="CHEBI:172880"/>
    </reaction>
    <physiologicalReaction direction="left-to-right" evidence="4">
        <dbReference type="Rhea" id="RHEA:78476"/>
    </physiologicalReaction>
</comment>
<proteinExistence type="inferred from homology"/>
<dbReference type="GO" id="GO:0071164">
    <property type="term" value="F:RNA cap trimethylguanosine synthase activity"/>
    <property type="evidence" value="ECO:0007669"/>
    <property type="project" value="TreeGrafter"/>
</dbReference>
<evidence type="ECO:0000256" key="6">
    <source>
        <dbReference type="ARBA" id="ARBA00049075"/>
    </source>
</evidence>
<dbReference type="GO" id="GO:0005634">
    <property type="term" value="C:nucleus"/>
    <property type="evidence" value="ECO:0007669"/>
    <property type="project" value="TreeGrafter"/>
</dbReference>
<gene>
    <name evidence="9" type="ORF">Sangu_2330200</name>
</gene>
<dbReference type="InterPro" id="IPR019012">
    <property type="entry name" value="RNA_cap_Gua-N2-MeTrfase"/>
</dbReference>
<feature type="region of interest" description="Disordered" evidence="8">
    <location>
        <begin position="84"/>
        <end position="113"/>
    </location>
</feature>
<reference evidence="9" key="1">
    <citation type="submission" date="2020-06" db="EMBL/GenBank/DDBJ databases">
        <authorList>
            <person name="Li T."/>
            <person name="Hu X."/>
            <person name="Zhang T."/>
            <person name="Song X."/>
            <person name="Zhang H."/>
            <person name="Dai N."/>
            <person name="Sheng W."/>
            <person name="Hou X."/>
            <person name="Wei L."/>
        </authorList>
    </citation>
    <scope>NUCLEOTIDE SEQUENCE</scope>
    <source>
        <strain evidence="9">G01</strain>
        <tissue evidence="9">Leaf</tissue>
    </source>
</reference>
<dbReference type="InterPro" id="IPR029063">
    <property type="entry name" value="SAM-dependent_MTases_sf"/>
</dbReference>
<dbReference type="CDD" id="cd02440">
    <property type="entry name" value="AdoMet_MTases"/>
    <property type="match status" value="1"/>
</dbReference>
<evidence type="ECO:0000313" key="9">
    <source>
        <dbReference type="EMBL" id="KAL0314858.1"/>
    </source>
</evidence>
<name>A0AAW2L9Q4_9LAMI</name>
<reference evidence="9" key="2">
    <citation type="journal article" date="2024" name="Plant">
        <title>Genomic evolution and insights into agronomic trait innovations of Sesamum species.</title>
        <authorList>
            <person name="Miao H."/>
            <person name="Wang L."/>
            <person name="Qu L."/>
            <person name="Liu H."/>
            <person name="Sun Y."/>
            <person name="Le M."/>
            <person name="Wang Q."/>
            <person name="Wei S."/>
            <person name="Zheng Y."/>
            <person name="Lin W."/>
            <person name="Duan Y."/>
            <person name="Cao H."/>
            <person name="Xiong S."/>
            <person name="Wang X."/>
            <person name="Wei L."/>
            <person name="Li C."/>
            <person name="Ma Q."/>
            <person name="Ju M."/>
            <person name="Zhao R."/>
            <person name="Li G."/>
            <person name="Mu C."/>
            <person name="Tian Q."/>
            <person name="Mei H."/>
            <person name="Zhang T."/>
            <person name="Gao T."/>
            <person name="Zhang H."/>
        </authorList>
    </citation>
    <scope>NUCLEOTIDE SEQUENCE</scope>
    <source>
        <strain evidence="9">G01</strain>
    </source>
</reference>
<evidence type="ECO:0000256" key="5">
    <source>
        <dbReference type="ARBA" id="ARBA00048763"/>
    </source>
</evidence>
<dbReference type="PANTHER" id="PTHR14741">
    <property type="entry name" value="S-ADENOSYLMETHIONINE-DEPENDENT METHYLTRANSFERASE RELATED"/>
    <property type="match status" value="1"/>
</dbReference>
<dbReference type="EMBL" id="JACGWK010000015">
    <property type="protein sequence ID" value="KAL0314858.1"/>
    <property type="molecule type" value="Genomic_DNA"/>
</dbReference>
<dbReference type="Gene3D" id="3.40.50.150">
    <property type="entry name" value="Vaccinia Virus protein VP39"/>
    <property type="match status" value="1"/>
</dbReference>
<comment type="catalytic activity">
    <reaction evidence="3">
        <text>a 5'-end (N(2),N(7)-dimethyl 5'-triphosphoguanosine)-ribonucleoside in snoRNA + S-adenosyl-L-methionine = a 5'-end (N(2),N(2),N(7)-trimethyl 5'-triphosphoguanosine)-ribonucleoside in snoRNA + S-adenosyl-L-homocysteine + H(+)</text>
        <dbReference type="Rhea" id="RHEA:78507"/>
        <dbReference type="Rhea" id="RHEA-COMP:19088"/>
        <dbReference type="Rhea" id="RHEA-COMP:19090"/>
        <dbReference type="ChEBI" id="CHEBI:15378"/>
        <dbReference type="ChEBI" id="CHEBI:57856"/>
        <dbReference type="ChEBI" id="CHEBI:59789"/>
        <dbReference type="ChEBI" id="CHEBI:167623"/>
        <dbReference type="ChEBI" id="CHEBI:172880"/>
    </reaction>
    <physiologicalReaction direction="left-to-right" evidence="3">
        <dbReference type="Rhea" id="RHEA:78508"/>
    </physiologicalReaction>
</comment>
<accession>A0AAW2L9Q4</accession>
<dbReference type="PANTHER" id="PTHR14741:SF32">
    <property type="entry name" value="TRIMETHYLGUANOSINE SYNTHASE"/>
    <property type="match status" value="1"/>
</dbReference>
<comment type="caution">
    <text evidence="9">The sequence shown here is derived from an EMBL/GenBank/DDBJ whole genome shotgun (WGS) entry which is preliminary data.</text>
</comment>